<dbReference type="Gene3D" id="3.10.20.90">
    <property type="entry name" value="Phosphatidylinositol 3-kinase Catalytic Subunit, Chain A, domain 1"/>
    <property type="match status" value="1"/>
</dbReference>
<evidence type="ECO:0000256" key="5">
    <source>
        <dbReference type="ARBA" id="ARBA00023163"/>
    </source>
</evidence>
<accession>A0A9Q0GQB2</accession>
<protein>
    <recommendedName>
        <fullName evidence="8">Auxin-responsive protein</fullName>
    </recommendedName>
</protein>
<comment type="subcellular location">
    <subcellularLocation>
        <location evidence="1 8">Nucleus</location>
    </subcellularLocation>
</comment>
<keyword evidence="12" id="KW-1185">Reference proteome</keyword>
<sequence>MELQLGLALPSNPIKDLDLNKHDPKDEFWTHSCCSTKNKAHKQSFDEDFEIVSPTLPLLSWNDKPNDDDGNGKSLENNYCIIHESNGEGDGIMGWPPITRCRRNLLHLLHQQQQQQQNQNGRAQHDRRDGRPNSMYVKVKMEGVAIGRKVNLSLHRSYQTLTNTLIAMFGEFSSDQGDDKRSNNGGRYTLTYQDRDGNWLLLGDIPWQTFLGSVQRLKILRSGGSLARVFRRNF</sequence>
<name>A0A9Q0GQB2_9MAGN</name>
<dbReference type="Proteomes" id="UP001141806">
    <property type="component" value="Unassembled WGS sequence"/>
</dbReference>
<organism evidence="11 12">
    <name type="scientific">Protea cynaroides</name>
    <dbReference type="NCBI Taxonomy" id="273540"/>
    <lineage>
        <taxon>Eukaryota</taxon>
        <taxon>Viridiplantae</taxon>
        <taxon>Streptophyta</taxon>
        <taxon>Embryophyta</taxon>
        <taxon>Tracheophyta</taxon>
        <taxon>Spermatophyta</taxon>
        <taxon>Magnoliopsida</taxon>
        <taxon>Proteales</taxon>
        <taxon>Proteaceae</taxon>
        <taxon>Protea</taxon>
    </lineage>
</organism>
<comment type="function">
    <text evidence="8">Aux/IAA proteins are short-lived transcriptional factors that function as repressors of early auxin response genes at low auxin concentrations.</text>
</comment>
<dbReference type="GO" id="GO:0009734">
    <property type="term" value="P:auxin-activated signaling pathway"/>
    <property type="evidence" value="ECO:0007669"/>
    <property type="project" value="UniProtKB-UniRule"/>
</dbReference>
<evidence type="ECO:0000256" key="3">
    <source>
        <dbReference type="ARBA" id="ARBA00022491"/>
    </source>
</evidence>
<evidence type="ECO:0000256" key="1">
    <source>
        <dbReference type="ARBA" id="ARBA00004123"/>
    </source>
</evidence>
<evidence type="ECO:0000256" key="7">
    <source>
        <dbReference type="ARBA" id="ARBA00023294"/>
    </source>
</evidence>
<comment type="subunit">
    <text evidence="8">Homodimers and heterodimers.</text>
</comment>
<evidence type="ECO:0000256" key="4">
    <source>
        <dbReference type="ARBA" id="ARBA00023015"/>
    </source>
</evidence>
<feature type="region of interest" description="Disordered" evidence="9">
    <location>
        <begin position="110"/>
        <end position="132"/>
    </location>
</feature>
<dbReference type="GO" id="GO:0006355">
    <property type="term" value="P:regulation of DNA-templated transcription"/>
    <property type="evidence" value="ECO:0007669"/>
    <property type="project" value="InterPro"/>
</dbReference>
<dbReference type="PANTHER" id="PTHR31734">
    <property type="entry name" value="AUXIN-RESPONSIVE PROTEIN IAA17"/>
    <property type="match status" value="1"/>
</dbReference>
<keyword evidence="4 8" id="KW-0805">Transcription regulation</keyword>
<evidence type="ECO:0000256" key="2">
    <source>
        <dbReference type="ARBA" id="ARBA00006728"/>
    </source>
</evidence>
<comment type="similarity">
    <text evidence="2 8">Belongs to the Aux/IAA family.</text>
</comment>
<keyword evidence="5 8" id="KW-0804">Transcription</keyword>
<dbReference type="SUPFAM" id="SSF54277">
    <property type="entry name" value="CAD &amp; PB1 domains"/>
    <property type="match status" value="1"/>
</dbReference>
<dbReference type="PROSITE" id="PS51745">
    <property type="entry name" value="PB1"/>
    <property type="match status" value="1"/>
</dbReference>
<dbReference type="InterPro" id="IPR053793">
    <property type="entry name" value="PB1-like"/>
</dbReference>
<dbReference type="Pfam" id="PF02309">
    <property type="entry name" value="AUX_IAA"/>
    <property type="match status" value="1"/>
</dbReference>
<dbReference type="InterPro" id="IPR033389">
    <property type="entry name" value="AUX/IAA_dom"/>
</dbReference>
<proteinExistence type="inferred from homology"/>
<keyword evidence="7 8" id="KW-0927">Auxin signaling pathway</keyword>
<feature type="compositionally biased region" description="Low complexity" evidence="9">
    <location>
        <begin position="110"/>
        <end position="120"/>
    </location>
</feature>
<reference evidence="11" key="1">
    <citation type="journal article" date="2023" name="Plant J.">
        <title>The genome of the king protea, Protea cynaroides.</title>
        <authorList>
            <person name="Chang J."/>
            <person name="Duong T.A."/>
            <person name="Schoeman C."/>
            <person name="Ma X."/>
            <person name="Roodt D."/>
            <person name="Barker N."/>
            <person name="Li Z."/>
            <person name="Van de Peer Y."/>
            <person name="Mizrachi E."/>
        </authorList>
    </citation>
    <scope>NUCLEOTIDE SEQUENCE</scope>
    <source>
        <tissue evidence="11">Young leaves</tissue>
    </source>
</reference>
<evidence type="ECO:0000313" key="12">
    <source>
        <dbReference type="Proteomes" id="UP001141806"/>
    </source>
</evidence>
<keyword evidence="6 8" id="KW-0539">Nucleus</keyword>
<evidence type="ECO:0000313" key="11">
    <source>
        <dbReference type="EMBL" id="KAJ4950693.1"/>
    </source>
</evidence>
<dbReference type="AlphaFoldDB" id="A0A9Q0GQB2"/>
<dbReference type="OrthoDB" id="778717at2759"/>
<keyword evidence="3 8" id="KW-0678">Repressor</keyword>
<evidence type="ECO:0000256" key="6">
    <source>
        <dbReference type="ARBA" id="ARBA00023242"/>
    </source>
</evidence>
<dbReference type="PANTHER" id="PTHR31734:SF38">
    <property type="entry name" value="AUXIN-RESPONSIVE PROTEIN IAA29"/>
    <property type="match status" value="1"/>
</dbReference>
<evidence type="ECO:0000259" key="10">
    <source>
        <dbReference type="PROSITE" id="PS51745"/>
    </source>
</evidence>
<dbReference type="EMBL" id="JAMYWD010000012">
    <property type="protein sequence ID" value="KAJ4950693.1"/>
    <property type="molecule type" value="Genomic_DNA"/>
</dbReference>
<evidence type="ECO:0000256" key="8">
    <source>
        <dbReference type="RuleBase" id="RU004549"/>
    </source>
</evidence>
<comment type="caution">
    <text evidence="11">The sequence shown here is derived from an EMBL/GenBank/DDBJ whole genome shotgun (WGS) entry which is preliminary data.</text>
</comment>
<gene>
    <name evidence="11" type="ORF">NE237_027525</name>
</gene>
<evidence type="ECO:0000256" key="9">
    <source>
        <dbReference type="SAM" id="MobiDB-lite"/>
    </source>
</evidence>
<dbReference type="InterPro" id="IPR003311">
    <property type="entry name" value="AUX_IAA"/>
</dbReference>
<feature type="domain" description="PB1" evidence="10">
    <location>
        <begin position="134"/>
        <end position="224"/>
    </location>
</feature>
<dbReference type="GO" id="GO:0005634">
    <property type="term" value="C:nucleus"/>
    <property type="evidence" value="ECO:0007669"/>
    <property type="project" value="UniProtKB-SubCell"/>
</dbReference>